<evidence type="ECO:0000313" key="1">
    <source>
        <dbReference type="Proteomes" id="UP000887576"/>
    </source>
</evidence>
<protein>
    <submittedName>
        <fullName evidence="2">Mitochondrial carrier protein</fullName>
    </submittedName>
</protein>
<name>A0AC34QNR2_9BILA</name>
<sequence length="340" mass="38255">MAAEYAHLIGGLSGGFASTVVCHPLDLLKIRYSVDDASKLRPKYHSYWHAARCIVKAEGIRGLYQGLSPNLIASPLSWGLYFQFYHKMHPHFSFLSNIPGAQNLTVGCVAGATVMAITNPLWVAKTRLCLQYESEKKQYKNLFHCLSKILKDEGIRGWYKGFVPALFGTFNGAIQFAIYNSLKSWRCKLRKIPEDSKLSTADYLAFSSLSKALATASTYPYQVVRARLQDHHTNYQSSREVIVKTVKTEGIYGLYKGMLMATIKQLPTGVVTYVVYEHSRHFIQELGNTVLINCFAGFCHKECRGLDFSLFADRPWPSTAQACPKKSGKTNFAFFLFPVQ</sequence>
<dbReference type="Proteomes" id="UP000887576">
    <property type="component" value="Unplaced"/>
</dbReference>
<reference evidence="2" key="1">
    <citation type="submission" date="2022-11" db="UniProtKB">
        <authorList>
            <consortium name="WormBaseParasite"/>
        </authorList>
    </citation>
    <scope>IDENTIFICATION</scope>
</reference>
<evidence type="ECO:0000313" key="2">
    <source>
        <dbReference type="WBParaSite" id="JU765_v2.g17926.t1"/>
    </source>
</evidence>
<dbReference type="WBParaSite" id="JU765_v2.g17926.t1">
    <property type="protein sequence ID" value="JU765_v2.g17926.t1"/>
    <property type="gene ID" value="JU765_v2.g17926"/>
</dbReference>
<organism evidence="1 2">
    <name type="scientific">Panagrolaimus sp. JU765</name>
    <dbReference type="NCBI Taxonomy" id="591449"/>
    <lineage>
        <taxon>Eukaryota</taxon>
        <taxon>Metazoa</taxon>
        <taxon>Ecdysozoa</taxon>
        <taxon>Nematoda</taxon>
        <taxon>Chromadorea</taxon>
        <taxon>Rhabditida</taxon>
        <taxon>Tylenchina</taxon>
        <taxon>Panagrolaimomorpha</taxon>
        <taxon>Panagrolaimoidea</taxon>
        <taxon>Panagrolaimidae</taxon>
        <taxon>Panagrolaimus</taxon>
    </lineage>
</organism>
<proteinExistence type="predicted"/>
<accession>A0AC34QNR2</accession>